<evidence type="ECO:0000256" key="3">
    <source>
        <dbReference type="ARBA" id="ARBA00022795"/>
    </source>
</evidence>
<keyword evidence="3" id="KW-1005">Bacterial flagellum biogenesis</keyword>
<reference evidence="8 9" key="1">
    <citation type="submission" date="2019-03" db="EMBL/GenBank/DDBJ databases">
        <title>Lake Tanganyika Metagenome-Assembled Genomes (MAGs).</title>
        <authorList>
            <person name="Tran P."/>
        </authorList>
    </citation>
    <scope>NUCLEOTIDE SEQUENCE [LARGE SCALE GENOMIC DNA]</scope>
    <source>
        <strain evidence="8">K_DeepCast_65m_m2_236</strain>
    </source>
</reference>
<organism evidence="8 9">
    <name type="scientific">Candidatus Tanganyikabacteria bacterium</name>
    <dbReference type="NCBI Taxonomy" id="2961651"/>
    <lineage>
        <taxon>Bacteria</taxon>
        <taxon>Bacillati</taxon>
        <taxon>Candidatus Sericytochromatia</taxon>
        <taxon>Candidatus Tanganyikabacteria</taxon>
    </lineage>
</organism>
<comment type="subcellular location">
    <subcellularLocation>
        <location evidence="1">Cytoplasm</location>
        <location evidence="1">Cytosol</location>
    </subcellularLocation>
</comment>
<dbReference type="InterPro" id="IPR008622">
    <property type="entry name" value="FliT"/>
</dbReference>
<keyword evidence="8" id="KW-0969">Cilium</keyword>
<evidence type="ECO:0000313" key="8">
    <source>
        <dbReference type="EMBL" id="MBM3274239.1"/>
    </source>
</evidence>
<dbReference type="EMBL" id="VGJX01000160">
    <property type="protein sequence ID" value="MBM3274239.1"/>
    <property type="molecule type" value="Genomic_DNA"/>
</dbReference>
<sequence length="121" mass="13561">MSEDLARIYREALDLTIRQGAAIREDRWDDLLALLDKREHCLDAAEALLYDQPNPANQLELAGILGQVHDVDAANQNLFSEKREALAAELSEVNQVREALTGYMSSLRGDNFDPSFVDRSS</sequence>
<name>A0A937X1I3_9BACT</name>
<dbReference type="Gene3D" id="1.20.58.380">
    <property type="entry name" value="Flagellar protein flit"/>
    <property type="match status" value="1"/>
</dbReference>
<comment type="similarity">
    <text evidence="6">Belongs to the bacillales FliT family.</text>
</comment>
<evidence type="ECO:0000313" key="9">
    <source>
        <dbReference type="Proteomes" id="UP000703893"/>
    </source>
</evidence>
<keyword evidence="8" id="KW-0282">Flagellum</keyword>
<keyword evidence="2" id="KW-0963">Cytoplasm</keyword>
<gene>
    <name evidence="8" type="ORF">FJZ00_03740</name>
</gene>
<dbReference type="AlphaFoldDB" id="A0A937X1I3"/>
<protein>
    <recommendedName>
        <fullName evidence="7">Flagellar protein FliT</fullName>
    </recommendedName>
</protein>
<proteinExistence type="inferred from homology"/>
<keyword evidence="8" id="KW-0966">Cell projection</keyword>
<evidence type="ECO:0000256" key="6">
    <source>
        <dbReference type="ARBA" id="ARBA00093785"/>
    </source>
</evidence>
<keyword evidence="4" id="KW-0143">Chaperone</keyword>
<evidence type="ECO:0000256" key="2">
    <source>
        <dbReference type="ARBA" id="ARBA00022490"/>
    </source>
</evidence>
<evidence type="ECO:0000256" key="7">
    <source>
        <dbReference type="ARBA" id="ARBA00093797"/>
    </source>
</evidence>
<dbReference type="Pfam" id="PF05400">
    <property type="entry name" value="FliT"/>
    <property type="match status" value="1"/>
</dbReference>
<accession>A0A937X1I3</accession>
<comment type="function">
    <text evidence="5">May act as an export chaperone for the filament capping protein FliD.</text>
</comment>
<evidence type="ECO:0000256" key="1">
    <source>
        <dbReference type="ARBA" id="ARBA00004514"/>
    </source>
</evidence>
<dbReference type="Proteomes" id="UP000703893">
    <property type="component" value="Unassembled WGS sequence"/>
</dbReference>
<comment type="caution">
    <text evidence="8">The sequence shown here is derived from an EMBL/GenBank/DDBJ whole genome shotgun (WGS) entry which is preliminary data.</text>
</comment>
<evidence type="ECO:0000256" key="5">
    <source>
        <dbReference type="ARBA" id="ARBA00093765"/>
    </source>
</evidence>
<evidence type="ECO:0000256" key="4">
    <source>
        <dbReference type="ARBA" id="ARBA00023186"/>
    </source>
</evidence>